<dbReference type="GO" id="GO:0005737">
    <property type="term" value="C:cytoplasm"/>
    <property type="evidence" value="ECO:0007669"/>
    <property type="project" value="UniProtKB-SubCell"/>
</dbReference>
<dbReference type="InterPro" id="IPR047187">
    <property type="entry name" value="SF1_C_Upf1"/>
</dbReference>
<evidence type="ECO:0000259" key="3">
    <source>
        <dbReference type="Pfam" id="PF13087"/>
    </source>
</evidence>
<dbReference type="InterPro" id="IPR027417">
    <property type="entry name" value="P-loop_NTPase"/>
</dbReference>
<proteinExistence type="predicted"/>
<dbReference type="Gene3D" id="3.40.50.300">
    <property type="entry name" value="P-loop containing nucleotide triphosphate hydrolases"/>
    <property type="match status" value="2"/>
</dbReference>
<reference evidence="4 5" key="1">
    <citation type="submission" date="2023-03" db="EMBL/GenBank/DDBJ databases">
        <title>High recombination rates correlate with genetic variation in Cardiocondyla obscurior ants.</title>
        <authorList>
            <person name="Errbii M."/>
        </authorList>
    </citation>
    <scope>NUCLEOTIDE SEQUENCE [LARGE SCALE GENOMIC DNA]</scope>
    <source>
        <strain evidence="4">Alpha-2009</strain>
        <tissue evidence="4">Whole body</tissue>
    </source>
</reference>
<dbReference type="Pfam" id="PF13087">
    <property type="entry name" value="AAA_12"/>
    <property type="match status" value="1"/>
</dbReference>
<protein>
    <recommendedName>
        <fullName evidence="3">DNA2/NAM7 helicase-like C-terminal domain-containing protein</fullName>
    </recommendedName>
</protein>
<feature type="domain" description="DNA2/NAM7 helicase-like C-terminal" evidence="3">
    <location>
        <begin position="45"/>
        <end position="254"/>
    </location>
</feature>
<organism evidence="4 5">
    <name type="scientific">Cardiocondyla obscurior</name>
    <dbReference type="NCBI Taxonomy" id="286306"/>
    <lineage>
        <taxon>Eukaryota</taxon>
        <taxon>Metazoa</taxon>
        <taxon>Ecdysozoa</taxon>
        <taxon>Arthropoda</taxon>
        <taxon>Hexapoda</taxon>
        <taxon>Insecta</taxon>
        <taxon>Pterygota</taxon>
        <taxon>Neoptera</taxon>
        <taxon>Endopterygota</taxon>
        <taxon>Hymenoptera</taxon>
        <taxon>Apocrita</taxon>
        <taxon>Aculeata</taxon>
        <taxon>Formicoidea</taxon>
        <taxon>Formicidae</taxon>
        <taxon>Myrmicinae</taxon>
        <taxon>Cardiocondyla</taxon>
    </lineage>
</organism>
<comment type="subcellular location">
    <subcellularLocation>
        <location evidence="1">Cytoplasm</location>
    </subcellularLocation>
</comment>
<keyword evidence="2" id="KW-0963">Cytoplasm</keyword>
<evidence type="ECO:0000256" key="2">
    <source>
        <dbReference type="ARBA" id="ARBA00022490"/>
    </source>
</evidence>
<gene>
    <name evidence="4" type="ORF">PUN28_017588</name>
</gene>
<dbReference type="PANTHER" id="PTHR45418">
    <property type="entry name" value="CANCER/TESTIS ANTIGEN 55"/>
    <property type="match status" value="1"/>
</dbReference>
<dbReference type="EMBL" id="JADYXP020000021">
    <property type="protein sequence ID" value="KAL0103421.1"/>
    <property type="molecule type" value="Genomic_DNA"/>
</dbReference>
<evidence type="ECO:0000256" key="1">
    <source>
        <dbReference type="ARBA" id="ARBA00004496"/>
    </source>
</evidence>
<dbReference type="PANTHER" id="PTHR45418:SF1">
    <property type="entry name" value="CANCER_TESTIS ANTIGEN 55"/>
    <property type="match status" value="1"/>
</dbReference>
<keyword evidence="5" id="KW-1185">Reference proteome</keyword>
<sequence length="348" mass="40276">MLIPFTVLAKPKSEKLELQAQVVIAGDPYQLEPVVRCNKIKHLLGKSMMERLMNNCDIYKKQDGKYNPNYITKLVKNYRSHESFLHVSNQLFYEDDLQACGGAETQIMLNWLQLPNKNFPLIFQEVYGTESRTESNSVFNTVETVAVLTYVNILLKRKFKNCKIKPQDIGIITPFKQQELDISFHLASMNLQDITVGTVETFQGQERKIIIISAVRSIIFKHNDQEHIGFLSHEKRFNVALTRAESLVIMIGNPDILCVSKPWNLLWTYCKDNNACIPYKHLPLDEIVKKKLECKMRQPLSKNKLHNKSSKLSLTKWEKKKLGTTLTVFDTIEEQLKNLKLEENEESD</sequence>
<name>A0AAW2EM31_9HYME</name>
<evidence type="ECO:0000313" key="5">
    <source>
        <dbReference type="Proteomes" id="UP001430953"/>
    </source>
</evidence>
<dbReference type="InterPro" id="IPR041679">
    <property type="entry name" value="DNA2/NAM7-like_C"/>
</dbReference>
<evidence type="ECO:0000313" key="4">
    <source>
        <dbReference type="EMBL" id="KAL0103421.1"/>
    </source>
</evidence>
<dbReference type="SUPFAM" id="SSF52540">
    <property type="entry name" value="P-loop containing nucleoside triphosphate hydrolases"/>
    <property type="match status" value="1"/>
</dbReference>
<accession>A0AAW2EM31</accession>
<dbReference type="Proteomes" id="UP001430953">
    <property type="component" value="Unassembled WGS sequence"/>
</dbReference>
<dbReference type="AlphaFoldDB" id="A0AAW2EM31"/>
<comment type="caution">
    <text evidence="4">The sequence shown here is derived from an EMBL/GenBank/DDBJ whole genome shotgun (WGS) entry which is preliminary data.</text>
</comment>
<dbReference type="CDD" id="cd18808">
    <property type="entry name" value="SF1_C_Upf1"/>
    <property type="match status" value="1"/>
</dbReference>